<sequence length="525" mass="60005">MNIEKISDINDIDELKENLFSLVGEFDQKERNYQSEIKILNEQIKSLQDRLFGRKTEKIHKPDGQLPLFDMPEPDLPIQEEPEDVTIKEHTRKKRGRKPLPPNLPRIEVIHELSEEERQCGCGCLRERSGQEVSEQLDYIPAQVRVIRNIRYKYACKNCEGTEDDKPAVSIARMPDQIIPKSIATPGLLAHILTAKFADALPFYRQEKQFKRLGVEIPRSTMCGWAMKTAEACDIILDMMKKAVLQSDLINIDETPVRVLKEPGRIKSYMWVFKGTSRGRPVLLYHYDPSRSGDVAASFLNGYKGIVQTDGYSGYGFLDKKKDILHVGCWVHARRKFVEVTKAVSRKTKTPVGNAATALKYIGKLYKIEKAARENQLSPREIYEKRQTEAVPILEEFKKWLDATVEKVPPKSLLGKAVNYTLNEWDRLIRYIEDGRVGPDNNAVENAIRPFVVGRKNWLFSCTPEGARASAAIYSLIETAKANGLEPYWYLKHLFENLPEAMSDEDFKALLPQQIDKDQIAVPTP</sequence>
<feature type="coiled-coil region" evidence="1">
    <location>
        <begin position="12"/>
        <end position="50"/>
    </location>
</feature>
<dbReference type="InterPro" id="IPR052344">
    <property type="entry name" value="Transposase-related"/>
</dbReference>
<dbReference type="AlphaFoldDB" id="S0G4G2"/>
<evidence type="ECO:0000259" key="4">
    <source>
        <dbReference type="Pfam" id="PF13007"/>
    </source>
</evidence>
<dbReference type="EMBL" id="APJX01000007">
    <property type="protein sequence ID" value="EMS78801.1"/>
    <property type="molecule type" value="Genomic_DNA"/>
</dbReference>
<evidence type="ECO:0000256" key="1">
    <source>
        <dbReference type="SAM" id="Coils"/>
    </source>
</evidence>
<evidence type="ECO:0000313" key="7">
    <source>
        <dbReference type="Proteomes" id="UP000014216"/>
    </source>
</evidence>
<name>S0G4G2_9BACT</name>
<evidence type="ECO:0000259" key="5">
    <source>
        <dbReference type="Pfam" id="PF13817"/>
    </source>
</evidence>
<dbReference type="Pfam" id="PF13817">
    <property type="entry name" value="DDE_Tnp_IS66_C"/>
    <property type="match status" value="1"/>
</dbReference>
<dbReference type="RefSeq" id="WP_006967314.1">
    <property type="nucleotide sequence ID" value="NZ_APJX01000007.1"/>
</dbReference>
<keyword evidence="1" id="KW-0175">Coiled coil</keyword>
<dbReference type="Pfam" id="PF03050">
    <property type="entry name" value="DDE_Tnp_IS66"/>
    <property type="match status" value="1"/>
</dbReference>
<keyword evidence="7" id="KW-1185">Reference proteome</keyword>
<feature type="domain" description="Transposase TnpC homeodomain" evidence="4">
    <location>
        <begin position="40"/>
        <end position="109"/>
    </location>
</feature>
<dbReference type="Proteomes" id="UP000014216">
    <property type="component" value="Unassembled WGS sequence"/>
</dbReference>
<feature type="domain" description="Transposase IS66 zinc-finger binding" evidence="3">
    <location>
        <begin position="117"/>
        <end position="160"/>
    </location>
</feature>
<dbReference type="InterPro" id="IPR004291">
    <property type="entry name" value="Transposase_IS66_central"/>
</dbReference>
<dbReference type="InterPro" id="IPR024463">
    <property type="entry name" value="Transposase_TnpC_homeodom"/>
</dbReference>
<dbReference type="InterPro" id="IPR039552">
    <property type="entry name" value="IS66_C"/>
</dbReference>
<proteinExistence type="predicted"/>
<feature type="domain" description="Transposase IS66 central" evidence="2">
    <location>
        <begin position="181"/>
        <end position="468"/>
    </location>
</feature>
<dbReference type="PANTHER" id="PTHR33678">
    <property type="entry name" value="BLL1576 PROTEIN"/>
    <property type="match status" value="1"/>
</dbReference>
<accession>S0G4G2</accession>
<organism evidence="6 7">
    <name type="scientific">Desulfotignum phosphitoxidans DSM 13687</name>
    <dbReference type="NCBI Taxonomy" id="1286635"/>
    <lineage>
        <taxon>Bacteria</taxon>
        <taxon>Pseudomonadati</taxon>
        <taxon>Thermodesulfobacteriota</taxon>
        <taxon>Desulfobacteria</taxon>
        <taxon>Desulfobacterales</taxon>
        <taxon>Desulfobacteraceae</taxon>
        <taxon>Desulfotignum</taxon>
    </lineage>
</organism>
<comment type="caution">
    <text evidence="6">The sequence shown here is derived from an EMBL/GenBank/DDBJ whole genome shotgun (WGS) entry which is preliminary data.</text>
</comment>
<dbReference type="InterPro" id="IPR024474">
    <property type="entry name" value="Znf_dom_IS66"/>
</dbReference>
<gene>
    <name evidence="6" type="ORF">Dpo_7c02780</name>
</gene>
<evidence type="ECO:0000313" key="6">
    <source>
        <dbReference type="EMBL" id="EMS78801.1"/>
    </source>
</evidence>
<dbReference type="PANTHER" id="PTHR33678:SF1">
    <property type="entry name" value="BLL1576 PROTEIN"/>
    <property type="match status" value="1"/>
</dbReference>
<reference evidence="6 7" key="1">
    <citation type="journal article" date="2013" name="Genome Announc.">
        <title>Draft Genome Sequence of Desulfotignum phosphitoxidans DSM 13687 Strain FiPS-3.</title>
        <authorList>
            <person name="Poehlein A."/>
            <person name="Daniel R."/>
            <person name="Simeonova D.D."/>
        </authorList>
    </citation>
    <scope>NUCLEOTIDE SEQUENCE [LARGE SCALE GENOMIC DNA]</scope>
    <source>
        <strain evidence="6 7">DSM 13687</strain>
    </source>
</reference>
<dbReference type="Pfam" id="PF13007">
    <property type="entry name" value="LZ_Tnp_IS66"/>
    <property type="match status" value="1"/>
</dbReference>
<dbReference type="OrthoDB" id="9800877at2"/>
<evidence type="ECO:0000259" key="2">
    <source>
        <dbReference type="Pfam" id="PF03050"/>
    </source>
</evidence>
<evidence type="ECO:0000259" key="3">
    <source>
        <dbReference type="Pfam" id="PF13005"/>
    </source>
</evidence>
<dbReference type="Pfam" id="PF13005">
    <property type="entry name" value="zf-IS66"/>
    <property type="match status" value="1"/>
</dbReference>
<feature type="domain" description="Transposase IS66 C-terminal" evidence="5">
    <location>
        <begin position="475"/>
        <end position="512"/>
    </location>
</feature>
<dbReference type="NCBIfam" id="NF033517">
    <property type="entry name" value="transpos_IS66"/>
    <property type="match status" value="1"/>
</dbReference>
<dbReference type="PATRIC" id="fig|1286635.3.peg.3458"/>
<protein>
    <submittedName>
        <fullName evidence="6">Transposase IS66</fullName>
    </submittedName>
</protein>